<evidence type="ECO:0000313" key="2">
    <source>
        <dbReference type="EMBL" id="CAN94534.1"/>
    </source>
</evidence>
<organism evidence="2 3">
    <name type="scientific">Sorangium cellulosum (strain So ce56)</name>
    <name type="common">Polyangium cellulosum (strain So ce56)</name>
    <dbReference type="NCBI Taxonomy" id="448385"/>
    <lineage>
        <taxon>Bacteria</taxon>
        <taxon>Pseudomonadati</taxon>
        <taxon>Myxococcota</taxon>
        <taxon>Polyangia</taxon>
        <taxon>Polyangiales</taxon>
        <taxon>Polyangiaceae</taxon>
        <taxon>Sorangium</taxon>
    </lineage>
</organism>
<keyword evidence="3" id="KW-1185">Reference proteome</keyword>
<dbReference type="Gene3D" id="3.40.50.1010">
    <property type="entry name" value="5'-nuclease"/>
    <property type="match status" value="1"/>
</dbReference>
<dbReference type="Proteomes" id="UP000002139">
    <property type="component" value="Chromosome"/>
</dbReference>
<dbReference type="InterPro" id="IPR029060">
    <property type="entry name" value="PIN-like_dom_sf"/>
</dbReference>
<evidence type="ECO:0000313" key="3">
    <source>
        <dbReference type="Proteomes" id="UP000002139"/>
    </source>
</evidence>
<dbReference type="STRING" id="448385.sce4371"/>
<dbReference type="SUPFAM" id="SSF88723">
    <property type="entry name" value="PIN domain-like"/>
    <property type="match status" value="1"/>
</dbReference>
<proteinExistence type="predicted"/>
<dbReference type="CDD" id="cd09872">
    <property type="entry name" value="PIN_Sll0205-like"/>
    <property type="match status" value="1"/>
</dbReference>
<sequence length="96" mass="10244">MSAISCWEVAKLVERGRLALPCDIDAWLRAALAYPGVLLLPLAPSIAAESTRLPGEFHSDPADQIIVATARIHGCPLLTADAKIRAYPHVNLADAC</sequence>
<dbReference type="PANTHER" id="PTHR36173">
    <property type="entry name" value="RIBONUCLEASE VAPC16-RELATED"/>
    <property type="match status" value="1"/>
</dbReference>
<dbReference type="Pfam" id="PF01850">
    <property type="entry name" value="PIN"/>
    <property type="match status" value="1"/>
</dbReference>
<dbReference type="eggNOG" id="COG3744">
    <property type="taxonomic scope" value="Bacteria"/>
</dbReference>
<dbReference type="PANTHER" id="PTHR36173:SF1">
    <property type="entry name" value="RIBONUCLEASE VAPC22"/>
    <property type="match status" value="1"/>
</dbReference>
<dbReference type="EMBL" id="AM746676">
    <property type="protein sequence ID" value="CAN94534.1"/>
    <property type="molecule type" value="Genomic_DNA"/>
</dbReference>
<evidence type="ECO:0000259" key="1">
    <source>
        <dbReference type="Pfam" id="PF01850"/>
    </source>
</evidence>
<gene>
    <name evidence="2" type="ordered locus">sce4371</name>
</gene>
<dbReference type="HOGENOM" id="CLU_129890_2_1_7"/>
<protein>
    <recommendedName>
        <fullName evidence="1">PIN domain-containing protein</fullName>
    </recommendedName>
</protein>
<dbReference type="InterPro" id="IPR052919">
    <property type="entry name" value="TA_system_RNase"/>
</dbReference>
<dbReference type="InterPro" id="IPR041705">
    <property type="entry name" value="PIN_Sll0205"/>
</dbReference>
<reference evidence="2 3" key="1">
    <citation type="journal article" date="2007" name="Nat. Biotechnol.">
        <title>Complete genome sequence of the myxobacterium Sorangium cellulosum.</title>
        <authorList>
            <person name="Schneiker S."/>
            <person name="Perlova O."/>
            <person name="Kaiser O."/>
            <person name="Gerth K."/>
            <person name="Alici A."/>
            <person name="Altmeyer M.O."/>
            <person name="Bartels D."/>
            <person name="Bekel T."/>
            <person name="Beyer S."/>
            <person name="Bode E."/>
            <person name="Bode H.B."/>
            <person name="Bolten C.J."/>
            <person name="Choudhuri J.V."/>
            <person name="Doss S."/>
            <person name="Elnakady Y.A."/>
            <person name="Frank B."/>
            <person name="Gaigalat L."/>
            <person name="Goesmann A."/>
            <person name="Groeger C."/>
            <person name="Gross F."/>
            <person name="Jelsbak L."/>
            <person name="Jelsbak L."/>
            <person name="Kalinowski J."/>
            <person name="Kegler C."/>
            <person name="Knauber T."/>
            <person name="Konietzny S."/>
            <person name="Kopp M."/>
            <person name="Krause L."/>
            <person name="Krug D."/>
            <person name="Linke B."/>
            <person name="Mahmud T."/>
            <person name="Martinez-Arias R."/>
            <person name="McHardy A.C."/>
            <person name="Merai M."/>
            <person name="Meyer F."/>
            <person name="Mormann S."/>
            <person name="Munoz-Dorado J."/>
            <person name="Perez J."/>
            <person name="Pradella S."/>
            <person name="Rachid S."/>
            <person name="Raddatz G."/>
            <person name="Rosenau F."/>
            <person name="Rueckert C."/>
            <person name="Sasse F."/>
            <person name="Scharfe M."/>
            <person name="Schuster S.C."/>
            <person name="Suen G."/>
            <person name="Treuner-Lange A."/>
            <person name="Velicer G.J."/>
            <person name="Vorholter F.-J."/>
            <person name="Weissman K.J."/>
            <person name="Welch R.D."/>
            <person name="Wenzel S.C."/>
            <person name="Whitworth D.E."/>
            <person name="Wilhelm S."/>
            <person name="Wittmann C."/>
            <person name="Bloecker H."/>
            <person name="Puehler A."/>
            <person name="Mueller R."/>
        </authorList>
    </citation>
    <scope>NUCLEOTIDE SEQUENCE [LARGE SCALE GENOMIC DNA]</scope>
    <source>
        <strain evidence="3">So ce56</strain>
    </source>
</reference>
<dbReference type="InterPro" id="IPR002716">
    <property type="entry name" value="PIN_dom"/>
</dbReference>
<dbReference type="KEGG" id="scl:sce4371"/>
<accession>A9F2Z8</accession>
<name>A9F2Z8_SORC5</name>
<dbReference type="AlphaFoldDB" id="A9F2Z8"/>
<feature type="domain" description="PIN" evidence="1">
    <location>
        <begin position="1"/>
        <end position="88"/>
    </location>
</feature>